<dbReference type="RefSeq" id="WP_263075870.1">
    <property type="nucleotide sequence ID" value="NZ_CP089977.1"/>
</dbReference>
<protein>
    <submittedName>
        <fullName evidence="3">PhzF family phenazine biosynthesis protein</fullName>
    </submittedName>
</protein>
<dbReference type="NCBIfam" id="TIGR00654">
    <property type="entry name" value="PhzF_family"/>
    <property type="match status" value="1"/>
</dbReference>
<organism evidence="3 4">
    <name type="scientific">Moraxella nasicaprae</name>
    <dbReference type="NCBI Taxonomy" id="2904122"/>
    <lineage>
        <taxon>Bacteria</taxon>
        <taxon>Pseudomonadati</taxon>
        <taxon>Pseudomonadota</taxon>
        <taxon>Gammaproteobacteria</taxon>
        <taxon>Moraxellales</taxon>
        <taxon>Moraxellaceae</taxon>
        <taxon>Moraxella</taxon>
    </lineage>
</organism>
<dbReference type="PANTHER" id="PTHR13774:SF17">
    <property type="entry name" value="PHENAZINE BIOSYNTHESIS-LIKE DOMAIN-CONTAINING PROTEIN"/>
    <property type="match status" value="1"/>
</dbReference>
<dbReference type="Proteomes" id="UP001063782">
    <property type="component" value="Chromosome"/>
</dbReference>
<evidence type="ECO:0000313" key="3">
    <source>
        <dbReference type="EMBL" id="UXZ04382.1"/>
    </source>
</evidence>
<dbReference type="SUPFAM" id="SSF54506">
    <property type="entry name" value="Diaminopimelate epimerase-like"/>
    <property type="match status" value="1"/>
</dbReference>
<keyword evidence="2" id="KW-0413">Isomerase</keyword>
<evidence type="ECO:0000256" key="1">
    <source>
        <dbReference type="ARBA" id="ARBA00008270"/>
    </source>
</evidence>
<dbReference type="Pfam" id="PF02567">
    <property type="entry name" value="PhzC-PhzF"/>
    <property type="match status" value="1"/>
</dbReference>
<reference evidence="3" key="1">
    <citation type="submission" date="2021-12" db="EMBL/GenBank/DDBJ databases">
        <title>taxonomy of Moraxella sp. ZY201224.</title>
        <authorList>
            <person name="Li F."/>
        </authorList>
    </citation>
    <scope>NUCLEOTIDE SEQUENCE</scope>
    <source>
        <strain evidence="3">ZY201224</strain>
    </source>
</reference>
<name>A0ABY6F310_9GAMM</name>
<accession>A0ABY6F310</accession>
<dbReference type="PIRSF" id="PIRSF016184">
    <property type="entry name" value="PhzC_PhzF"/>
    <property type="match status" value="1"/>
</dbReference>
<proteinExistence type="inferred from homology"/>
<dbReference type="Gene3D" id="3.10.310.10">
    <property type="entry name" value="Diaminopimelate Epimerase, Chain A, domain 1"/>
    <property type="match status" value="2"/>
</dbReference>
<comment type="similarity">
    <text evidence="1">Belongs to the PhzF family.</text>
</comment>
<gene>
    <name evidence="3" type="ORF">LU297_07255</name>
</gene>
<dbReference type="EMBL" id="CP089977">
    <property type="protein sequence ID" value="UXZ04382.1"/>
    <property type="molecule type" value="Genomic_DNA"/>
</dbReference>
<keyword evidence="4" id="KW-1185">Reference proteome</keyword>
<evidence type="ECO:0000313" key="4">
    <source>
        <dbReference type="Proteomes" id="UP001063782"/>
    </source>
</evidence>
<sequence>MPQHIPQYTIDAFTDTVFKGNPAAVCLLDEWLDDTVLLNIAKENNLSETAFVVPKNDAFELRWFTPKVEVSLCGHATLATAFALHLALTDCPDTLKFHTRQSGVLTVQKSGNQLLMDFPVFALQKIDDIAPIANILGVVPNEVYLGRDLMCVFDDENIVKNYQPNDSQIAQLQGALCHFTAPSTSPHFDCVSRSFAPKLGISEDPVCGSAHCHIFPYWADKLGKNELVGLQASERTGVLYGKIQGERMLLGGQAVLFAKSEIYI</sequence>
<dbReference type="InterPro" id="IPR003719">
    <property type="entry name" value="Phenazine_PhzF-like"/>
</dbReference>
<dbReference type="PANTHER" id="PTHR13774">
    <property type="entry name" value="PHENAZINE BIOSYNTHESIS PROTEIN"/>
    <property type="match status" value="1"/>
</dbReference>
<evidence type="ECO:0000256" key="2">
    <source>
        <dbReference type="ARBA" id="ARBA00023235"/>
    </source>
</evidence>